<evidence type="ECO:0000256" key="5">
    <source>
        <dbReference type="ARBA" id="ARBA00023242"/>
    </source>
</evidence>
<dbReference type="PRINTS" id="PR01850">
    <property type="entry name" value="GROUCHOFAMLY"/>
</dbReference>
<dbReference type="InterPro" id="IPR036322">
    <property type="entry name" value="WD40_repeat_dom_sf"/>
</dbReference>
<evidence type="ECO:0000259" key="8">
    <source>
        <dbReference type="Pfam" id="PF03920"/>
    </source>
</evidence>
<evidence type="ECO:0000256" key="3">
    <source>
        <dbReference type="ARBA" id="ARBA00022574"/>
    </source>
</evidence>
<keyword evidence="4" id="KW-0677">Repeat</keyword>
<keyword evidence="3 6" id="KW-0853">WD repeat</keyword>
<evidence type="ECO:0000313" key="10">
    <source>
        <dbReference type="Proteomes" id="UP000494206"/>
    </source>
</evidence>
<dbReference type="Proteomes" id="UP000494206">
    <property type="component" value="Unassembled WGS sequence"/>
</dbReference>
<evidence type="ECO:0000256" key="1">
    <source>
        <dbReference type="ARBA" id="ARBA00004123"/>
    </source>
</evidence>
<dbReference type="GO" id="GO:0005667">
    <property type="term" value="C:transcription regulator complex"/>
    <property type="evidence" value="ECO:0007669"/>
    <property type="project" value="TreeGrafter"/>
</dbReference>
<comment type="similarity">
    <text evidence="2">Belongs to the WD repeat Groucho/TLE family.</text>
</comment>
<proteinExistence type="inferred from homology"/>
<protein>
    <recommendedName>
        <fullName evidence="8">Groucho/TLE N-terminal Q-rich domain-containing protein</fullName>
    </recommendedName>
</protein>
<feature type="repeat" description="WD" evidence="6">
    <location>
        <begin position="579"/>
        <end position="610"/>
    </location>
</feature>
<dbReference type="OrthoDB" id="2624652at2759"/>
<comment type="caution">
    <text evidence="9">The sequence shown here is derived from an EMBL/GenBank/DDBJ whole genome shotgun (WGS) entry which is preliminary data.</text>
</comment>
<dbReference type="PROSITE" id="PS00678">
    <property type="entry name" value="WD_REPEATS_1"/>
    <property type="match status" value="1"/>
</dbReference>
<dbReference type="PANTHER" id="PTHR10814">
    <property type="entry name" value="TRANSDUCIN-LIKE ENHANCER PROTEIN"/>
    <property type="match status" value="1"/>
</dbReference>
<comment type="subcellular location">
    <subcellularLocation>
        <location evidence="1">Nucleus</location>
    </subcellularLocation>
</comment>
<evidence type="ECO:0000313" key="9">
    <source>
        <dbReference type="EMBL" id="CAB3408586.1"/>
    </source>
</evidence>
<keyword evidence="5" id="KW-0539">Nucleus</keyword>
<dbReference type="InterPro" id="IPR005617">
    <property type="entry name" value="Groucho/TLE_N"/>
</dbReference>
<dbReference type="PROSITE" id="PS50294">
    <property type="entry name" value="WD_REPEATS_REGION"/>
    <property type="match status" value="2"/>
</dbReference>
<dbReference type="SMART" id="SM00320">
    <property type="entry name" value="WD40"/>
    <property type="match status" value="7"/>
</dbReference>
<dbReference type="FunFam" id="2.130.10.10:FF:001072">
    <property type="entry name" value="Transcription factor unc-37"/>
    <property type="match status" value="1"/>
</dbReference>
<dbReference type="Pfam" id="PF03920">
    <property type="entry name" value="TLE_N"/>
    <property type="match status" value="1"/>
</dbReference>
<dbReference type="InterPro" id="IPR009146">
    <property type="entry name" value="Groucho_enhance"/>
</dbReference>
<feature type="compositionally biased region" description="Low complexity" evidence="7">
    <location>
        <begin position="186"/>
        <end position="199"/>
    </location>
</feature>
<dbReference type="SUPFAM" id="SSF50978">
    <property type="entry name" value="WD40 repeat-like"/>
    <property type="match status" value="1"/>
</dbReference>
<evidence type="ECO:0000256" key="7">
    <source>
        <dbReference type="SAM" id="MobiDB-lite"/>
    </source>
</evidence>
<dbReference type="Pfam" id="PF00400">
    <property type="entry name" value="WD40"/>
    <property type="match status" value="4"/>
</dbReference>
<dbReference type="Gene3D" id="2.130.10.10">
    <property type="entry name" value="YVTN repeat-like/Quinoprotein amine dehydrogenase"/>
    <property type="match status" value="1"/>
</dbReference>
<feature type="region of interest" description="Disordered" evidence="7">
    <location>
        <begin position="1"/>
        <end position="20"/>
    </location>
</feature>
<dbReference type="PANTHER" id="PTHR10814:SF21">
    <property type="entry name" value="PROTEIN GROUCHO"/>
    <property type="match status" value="1"/>
</dbReference>
<evidence type="ECO:0000256" key="4">
    <source>
        <dbReference type="ARBA" id="ARBA00022737"/>
    </source>
</evidence>
<name>A0A8S1FAI9_9PELO</name>
<feature type="domain" description="Groucho/TLE N-terminal Q-rich" evidence="8">
    <location>
        <begin position="37"/>
        <end position="142"/>
    </location>
</feature>
<sequence>MSQPHFRLTYGTPPSGVSPVVQHSRSNAQYRIGNTMKSSFGEHLDRLKDEYGMMSHQLSQQRSEMEKLSAEKDNMQRTYLAYCEMGMSLQAEMRKQEELCKRYTSVIQSMIQYLPQEHQNSAMSALERAKQVSPQEIAQAMSNGNAAGGMPSGSGVMGMFPGGMAGFAGLNQAAMGQILMAAAQQQATNGQNGGTNENGPSSSNGQGEAKRMKMDENAEDGELEIDVTDEGTANPAASNAQASNSCNSGAKNGRESTNSVTSSGASTPSLAKARPPPLDPMNMFAQLGSMNPMAALQGRNPMGLFTDPHAQVRFAAALSMTGKPSYSFRVTEDGRVQPTVFPPDAQTGAGIPKGMAKKMELPHGEVVCAVTIARDNSRVYTGGKGCVKIWDIRESDIANGGTPVTRAPVSSLDCLKDNYIRSCKLFEDGCTLLVGGEASKIALWDLTTESIKYELDSGSQACYALALSADERLLFACCADGNILLYDIVAQEKVGSLPGHQDGASCIDLSKNGNRLWSGGLDNSVRSWDLRERREVSKHDFNSQIFSLGCCPTDEWVAVGMENNNVEVLSTNKREKYQLHQHESCVLSLKFAHSGKYFISTGKDNALNAWRTPYGASLFQLKESSSVLSCDISFDDSLIVTGSGEKKATLYQVEYHV</sequence>
<accession>A0A8S1FAI9</accession>
<dbReference type="AlphaFoldDB" id="A0A8S1FAI9"/>
<dbReference type="PROSITE" id="PS50082">
    <property type="entry name" value="WD_REPEATS_2"/>
    <property type="match status" value="2"/>
</dbReference>
<dbReference type="InterPro" id="IPR015943">
    <property type="entry name" value="WD40/YVTN_repeat-like_dom_sf"/>
</dbReference>
<feature type="region of interest" description="Disordered" evidence="7">
    <location>
        <begin position="186"/>
        <end position="214"/>
    </location>
</feature>
<gene>
    <name evidence="9" type="ORF">CBOVIS_LOCUS10348</name>
</gene>
<evidence type="ECO:0000256" key="2">
    <source>
        <dbReference type="ARBA" id="ARBA00005969"/>
    </source>
</evidence>
<reference evidence="9 10" key="1">
    <citation type="submission" date="2020-04" db="EMBL/GenBank/DDBJ databases">
        <authorList>
            <person name="Laetsch R D."/>
            <person name="Stevens L."/>
            <person name="Kumar S."/>
            <person name="Blaxter L. M."/>
        </authorList>
    </citation>
    <scope>NUCLEOTIDE SEQUENCE [LARGE SCALE GENOMIC DNA]</scope>
</reference>
<feature type="repeat" description="WD" evidence="6">
    <location>
        <begin position="497"/>
        <end position="538"/>
    </location>
</feature>
<evidence type="ECO:0000256" key="6">
    <source>
        <dbReference type="PROSITE-ProRule" id="PRU00221"/>
    </source>
</evidence>
<feature type="region of interest" description="Disordered" evidence="7">
    <location>
        <begin position="232"/>
        <end position="277"/>
    </location>
</feature>
<organism evidence="9 10">
    <name type="scientific">Caenorhabditis bovis</name>
    <dbReference type="NCBI Taxonomy" id="2654633"/>
    <lineage>
        <taxon>Eukaryota</taxon>
        <taxon>Metazoa</taxon>
        <taxon>Ecdysozoa</taxon>
        <taxon>Nematoda</taxon>
        <taxon>Chromadorea</taxon>
        <taxon>Rhabditida</taxon>
        <taxon>Rhabditina</taxon>
        <taxon>Rhabditomorpha</taxon>
        <taxon>Rhabditoidea</taxon>
        <taxon>Rhabditidae</taxon>
        <taxon>Peloderinae</taxon>
        <taxon>Caenorhabditis</taxon>
    </lineage>
</organism>
<feature type="compositionally biased region" description="Low complexity" evidence="7">
    <location>
        <begin position="233"/>
        <end position="250"/>
    </location>
</feature>
<dbReference type="EMBL" id="CADEPM010000007">
    <property type="protein sequence ID" value="CAB3408586.1"/>
    <property type="molecule type" value="Genomic_DNA"/>
</dbReference>
<dbReference type="GO" id="GO:0003714">
    <property type="term" value="F:transcription corepressor activity"/>
    <property type="evidence" value="ECO:0007669"/>
    <property type="project" value="TreeGrafter"/>
</dbReference>
<dbReference type="InterPro" id="IPR019775">
    <property type="entry name" value="WD40_repeat_CS"/>
</dbReference>
<dbReference type="GO" id="GO:0090090">
    <property type="term" value="P:negative regulation of canonical Wnt signaling pathway"/>
    <property type="evidence" value="ECO:0007669"/>
    <property type="project" value="TreeGrafter"/>
</dbReference>
<keyword evidence="10" id="KW-1185">Reference proteome</keyword>
<dbReference type="InterPro" id="IPR001680">
    <property type="entry name" value="WD40_rpt"/>
</dbReference>
<dbReference type="GO" id="GO:0005634">
    <property type="term" value="C:nucleus"/>
    <property type="evidence" value="ECO:0007669"/>
    <property type="project" value="UniProtKB-SubCell"/>
</dbReference>
<feature type="compositionally biased region" description="Polar residues" evidence="7">
    <location>
        <begin position="255"/>
        <end position="269"/>
    </location>
</feature>